<dbReference type="PANTHER" id="PTHR46148">
    <property type="entry name" value="CHROMO DOMAIN-CONTAINING PROTEIN"/>
    <property type="match status" value="1"/>
</dbReference>
<reference evidence="3" key="1">
    <citation type="journal article" date="2019" name="Plant Biotechnol. J.">
        <title>Genome sequencing of the Australian wild diploid species Gossypium australe highlights disease resistance and delayed gland morphogenesis.</title>
        <authorList>
            <person name="Cai Y."/>
            <person name="Cai X."/>
            <person name="Wang Q."/>
            <person name="Wang P."/>
            <person name="Zhang Y."/>
            <person name="Cai C."/>
            <person name="Xu Y."/>
            <person name="Wang K."/>
            <person name="Zhou Z."/>
            <person name="Wang C."/>
            <person name="Geng S."/>
            <person name="Li B."/>
            <person name="Dong Q."/>
            <person name="Hou Y."/>
            <person name="Wang H."/>
            <person name="Ai P."/>
            <person name="Liu Z."/>
            <person name="Yi F."/>
            <person name="Sun M."/>
            <person name="An G."/>
            <person name="Cheng J."/>
            <person name="Zhang Y."/>
            <person name="Shi Q."/>
            <person name="Xie Y."/>
            <person name="Shi X."/>
            <person name="Chang Y."/>
            <person name="Huang F."/>
            <person name="Chen Y."/>
            <person name="Hong S."/>
            <person name="Mi L."/>
            <person name="Sun Q."/>
            <person name="Zhang L."/>
            <person name="Zhou B."/>
            <person name="Peng R."/>
            <person name="Zhang X."/>
            <person name="Liu F."/>
        </authorList>
    </citation>
    <scope>NUCLEOTIDE SEQUENCE [LARGE SCALE GENOMIC DNA]</scope>
    <source>
        <strain evidence="3">cv. PA1801</strain>
    </source>
</reference>
<keyword evidence="3" id="KW-1185">Reference proteome</keyword>
<proteinExistence type="predicted"/>
<dbReference type="EMBL" id="SMMG02000002">
    <property type="protein sequence ID" value="KAA3483535.1"/>
    <property type="molecule type" value="Genomic_DNA"/>
</dbReference>
<dbReference type="AlphaFoldDB" id="A0A5B6WRJ5"/>
<organism evidence="2 3">
    <name type="scientific">Gossypium australe</name>
    <dbReference type="NCBI Taxonomy" id="47621"/>
    <lineage>
        <taxon>Eukaryota</taxon>
        <taxon>Viridiplantae</taxon>
        <taxon>Streptophyta</taxon>
        <taxon>Embryophyta</taxon>
        <taxon>Tracheophyta</taxon>
        <taxon>Spermatophyta</taxon>
        <taxon>Magnoliopsida</taxon>
        <taxon>eudicotyledons</taxon>
        <taxon>Gunneridae</taxon>
        <taxon>Pentapetalae</taxon>
        <taxon>rosids</taxon>
        <taxon>malvids</taxon>
        <taxon>Malvales</taxon>
        <taxon>Malvaceae</taxon>
        <taxon>Malvoideae</taxon>
        <taxon>Gossypium</taxon>
    </lineage>
</organism>
<name>A0A5B6WRJ5_9ROSI</name>
<dbReference type="OrthoDB" id="997247at2759"/>
<dbReference type="PANTHER" id="PTHR46148:SF44">
    <property type="entry name" value="GAG-POL POLYPROTEIN"/>
    <property type="match status" value="1"/>
</dbReference>
<dbReference type="Pfam" id="PF24626">
    <property type="entry name" value="SH3_Tf2-1"/>
    <property type="match status" value="1"/>
</dbReference>
<accession>A0A5B6WRJ5</accession>
<dbReference type="InterPro" id="IPR056924">
    <property type="entry name" value="SH3_Tf2-1"/>
</dbReference>
<feature type="domain" description="Tf2-1-like SH3-like" evidence="1">
    <location>
        <begin position="21"/>
        <end position="84"/>
    </location>
</feature>
<comment type="caution">
    <text evidence="2">The sequence shown here is derived from an EMBL/GenBank/DDBJ whole genome shotgun (WGS) entry which is preliminary data.</text>
</comment>
<evidence type="ECO:0000259" key="1">
    <source>
        <dbReference type="Pfam" id="PF24626"/>
    </source>
</evidence>
<evidence type="ECO:0000313" key="3">
    <source>
        <dbReference type="Proteomes" id="UP000325315"/>
    </source>
</evidence>
<dbReference type="Proteomes" id="UP000325315">
    <property type="component" value="Unassembled WGS sequence"/>
</dbReference>
<sequence>MTLDRQKLYVNLKSIEYSVEDQIFLKVSPWQKVLILGRKGKLSPTFIGPYKIIKRVDSITYQLKLPQELDLKHDVFNISMLRRY</sequence>
<evidence type="ECO:0000313" key="2">
    <source>
        <dbReference type="EMBL" id="KAA3483535.1"/>
    </source>
</evidence>
<protein>
    <submittedName>
        <fullName evidence="2">Chromo domain-containing protein</fullName>
    </submittedName>
</protein>
<gene>
    <name evidence="2" type="ORF">EPI10_005697</name>
</gene>